<dbReference type="EMBL" id="OZ004260">
    <property type="protein sequence ID" value="CAK7920707.1"/>
    <property type="molecule type" value="Genomic_DNA"/>
</dbReference>
<evidence type="ECO:0000259" key="2">
    <source>
        <dbReference type="Pfam" id="PF08553"/>
    </source>
</evidence>
<dbReference type="SUPFAM" id="SSF50969">
    <property type="entry name" value="YVTN repeat-like/Quinoprotein amine dehydrogenase"/>
    <property type="match status" value="1"/>
</dbReference>
<feature type="domain" description="Vid27 PH-like" evidence="3">
    <location>
        <begin position="272"/>
        <end position="383"/>
    </location>
</feature>
<gene>
    <name evidence="5" type="primary">VID27</name>
    <name evidence="5" type="ORF">CAAN4_H05468</name>
</gene>
<evidence type="ECO:0000313" key="5">
    <source>
        <dbReference type="EMBL" id="CAK7920707.1"/>
    </source>
</evidence>
<dbReference type="Pfam" id="PF17747">
    <property type="entry name" value="VID27_PH"/>
    <property type="match status" value="1"/>
</dbReference>
<feature type="region of interest" description="Disordered" evidence="1">
    <location>
        <begin position="217"/>
        <end position="254"/>
    </location>
</feature>
<feature type="region of interest" description="Disordered" evidence="1">
    <location>
        <begin position="74"/>
        <end position="99"/>
    </location>
</feature>
<dbReference type="InterPro" id="IPR040979">
    <property type="entry name" value="Vid27_N"/>
</dbReference>
<dbReference type="InterPro" id="IPR040768">
    <property type="entry name" value="Vid27_PH"/>
</dbReference>
<evidence type="ECO:0000313" key="6">
    <source>
        <dbReference type="Proteomes" id="UP001497600"/>
    </source>
</evidence>
<evidence type="ECO:0000259" key="4">
    <source>
        <dbReference type="Pfam" id="PF17748"/>
    </source>
</evidence>
<evidence type="ECO:0000259" key="3">
    <source>
        <dbReference type="Pfam" id="PF17747"/>
    </source>
</evidence>
<evidence type="ECO:0000256" key="1">
    <source>
        <dbReference type="SAM" id="MobiDB-lite"/>
    </source>
</evidence>
<feature type="compositionally biased region" description="Acidic residues" evidence="1">
    <location>
        <begin position="417"/>
        <end position="435"/>
    </location>
</feature>
<dbReference type="InterPro" id="IPR040458">
    <property type="entry name" value="Vid27"/>
</dbReference>
<keyword evidence="6" id="KW-1185">Reference proteome</keyword>
<feature type="compositionally biased region" description="Acidic residues" evidence="1">
    <location>
        <begin position="241"/>
        <end position="250"/>
    </location>
</feature>
<dbReference type="PANTHER" id="PTHR31913">
    <property type="entry name" value="VACUOLAR IMPORT AND DEGRADATION PROTEIN 27"/>
    <property type="match status" value="1"/>
</dbReference>
<dbReference type="Gene3D" id="2.130.10.10">
    <property type="entry name" value="YVTN repeat-like/Quinoprotein amine dehydrogenase"/>
    <property type="match status" value="1"/>
</dbReference>
<dbReference type="InterPro" id="IPR015943">
    <property type="entry name" value="WD40/YVTN_repeat-like_dom_sf"/>
</dbReference>
<dbReference type="InterPro" id="IPR011044">
    <property type="entry name" value="Quino_amine_DH_bsu"/>
</dbReference>
<sequence>MNFLKKFLGSSPTDEVISIPSGKLFLTRSPQSPKGELECLYNDAFASIRQTTSAFYYRLVITRVYQEGELAAHGDSGFGDSDDEDEFNDHDTPHSISDSNIGLGHSKDEYVFEISEDLKIHCYDKEDGTKAISWKDLDGDLGDRFEFIVDEITKQTDIDSFMLALYKCQYERKYHKSSLEITTTNELKEFVYDPKTELLSFNDLNKDIHDFEYEEDEYEYEDETKATEPPKVGAEAGASEVESDGDDEFHDAEGSIGGTNTSIVGTVVYEFKTNLELYLFSPDTGTFIIKGKKNEVCIKILDSGDWNYYLVVDSIDENGRPLKFDCPFTKDMNPTFNFTYNSFVFNHFVQSKGQSIVFSWLLKFEEESQLSEFQVNFSTQLWQAFNKTIYNPPTKDTTDSEMDYVMDTLSNFRIDDETGLDEEDEKNLDDMSDDDGLDDGAFLEAEKIIRNGKQNLFVPEDDEDDEYGDYENDRKLSEFKQSDKNSNLSVGYSNDRSYVVRGNKLGVFKNDDDEVSYQTTIANMTNLKGKDFIPKSTMLHMQDQYMIMQNPEFDDKKLFKMDLERGKIVEEWDVHDQQAITSFGPNTKFSQLTAEQTLTGVSKNGMFRIDPRLPTSKLVNDNTFKLYKTKYNDFSSMATTQHGHIAVGSKKGDIRLYDRLGINAKSALPSLGEPIIGLDVSADGRWLLATCETYLLLIDTKIGDNQRNAGELGFLKSFDKDKKPKPRRLTIKPEHVAYMSLETGGKPLSFTKAHFNTGLDSKETSIVTSSGPYVISWSLKKVLQPPKKSKNTSGSSSVVPEDQSYLIKKYSQNVIADNFKFGSNADVILALQDDVEMTNKKVFSRPSKIIFGSTKNSIVKEF</sequence>
<feature type="domain" description="Vid27 N-terminal" evidence="4">
    <location>
        <begin position="1"/>
        <end position="190"/>
    </location>
</feature>
<accession>A0ABP0EP33</accession>
<reference evidence="5 6" key="1">
    <citation type="submission" date="2024-01" db="EMBL/GenBank/DDBJ databases">
        <authorList>
            <consortium name="Genoscope - CEA"/>
            <person name="William W."/>
        </authorList>
    </citation>
    <scope>NUCLEOTIDE SEQUENCE [LARGE SCALE GENOMIC DNA]</scope>
    <source>
        <strain evidence="5 6">29B2s-10</strain>
    </source>
</reference>
<dbReference type="InterPro" id="IPR013863">
    <property type="entry name" value="VID27_C"/>
</dbReference>
<organism evidence="5 6">
    <name type="scientific">[Candida] anglica</name>
    <dbReference type="NCBI Taxonomy" id="148631"/>
    <lineage>
        <taxon>Eukaryota</taxon>
        <taxon>Fungi</taxon>
        <taxon>Dikarya</taxon>
        <taxon>Ascomycota</taxon>
        <taxon>Saccharomycotina</taxon>
        <taxon>Pichiomycetes</taxon>
        <taxon>Debaryomycetaceae</taxon>
        <taxon>Kurtzmaniella</taxon>
    </lineage>
</organism>
<dbReference type="Proteomes" id="UP001497600">
    <property type="component" value="Chromosome H"/>
</dbReference>
<dbReference type="PANTHER" id="PTHR31913:SF0">
    <property type="entry name" value="VACUOLAR IMPORT AND DEGRADATION PROTEIN 27"/>
    <property type="match status" value="1"/>
</dbReference>
<dbReference type="Pfam" id="PF08553">
    <property type="entry name" value="VID27"/>
    <property type="match status" value="1"/>
</dbReference>
<feature type="region of interest" description="Disordered" evidence="1">
    <location>
        <begin position="416"/>
        <end position="435"/>
    </location>
</feature>
<dbReference type="Pfam" id="PF17748">
    <property type="entry name" value="VID27_N"/>
    <property type="match status" value="1"/>
</dbReference>
<protein>
    <submittedName>
        <fullName evidence="5">Vacuolar import and degradation protein 27</fullName>
    </submittedName>
</protein>
<name>A0ABP0EP33_9ASCO</name>
<proteinExistence type="predicted"/>
<feature type="domain" description="Vacuolar import/degradation Vid27 C-terminal" evidence="2">
    <location>
        <begin position="483"/>
        <end position="850"/>
    </location>
</feature>